<dbReference type="SUPFAM" id="SSF100895">
    <property type="entry name" value="Kazal-type serine protease inhibitors"/>
    <property type="match status" value="1"/>
</dbReference>
<dbReference type="AlphaFoldDB" id="A0A9P0DSA5"/>
<dbReference type="OrthoDB" id="126772at2759"/>
<proteinExistence type="predicted"/>
<evidence type="ECO:0000259" key="3">
    <source>
        <dbReference type="PROSITE" id="PS51465"/>
    </source>
</evidence>
<dbReference type="CDD" id="cd00104">
    <property type="entry name" value="KAZAL_FS"/>
    <property type="match status" value="1"/>
</dbReference>
<reference evidence="4" key="2">
    <citation type="submission" date="2022-10" db="EMBL/GenBank/DDBJ databases">
        <authorList>
            <consortium name="ENA_rothamsted_submissions"/>
            <consortium name="culmorum"/>
            <person name="King R."/>
        </authorList>
    </citation>
    <scope>NUCLEOTIDE SEQUENCE</scope>
</reference>
<evidence type="ECO:0000256" key="1">
    <source>
        <dbReference type="SAM" id="MobiDB-lite"/>
    </source>
</evidence>
<feature type="chain" id="PRO_5040370300" description="Kazal-like domain-containing protein" evidence="2">
    <location>
        <begin position="17"/>
        <end position="176"/>
    </location>
</feature>
<dbReference type="InterPro" id="IPR002350">
    <property type="entry name" value="Kazal_dom"/>
</dbReference>
<feature type="domain" description="Kazal-like" evidence="3">
    <location>
        <begin position="122"/>
        <end position="175"/>
    </location>
</feature>
<dbReference type="Pfam" id="PF07648">
    <property type="entry name" value="Kazal_2"/>
    <property type="match status" value="1"/>
</dbReference>
<feature type="compositionally biased region" description="Polar residues" evidence="1">
    <location>
        <begin position="33"/>
        <end position="61"/>
    </location>
</feature>
<feature type="compositionally biased region" description="Low complexity" evidence="1">
    <location>
        <begin position="62"/>
        <end position="121"/>
    </location>
</feature>
<feature type="region of interest" description="Disordered" evidence="1">
    <location>
        <begin position="30"/>
        <end position="121"/>
    </location>
</feature>
<organism evidence="4 5">
    <name type="scientific">Phaedon cochleariae</name>
    <name type="common">Mustard beetle</name>
    <dbReference type="NCBI Taxonomy" id="80249"/>
    <lineage>
        <taxon>Eukaryota</taxon>
        <taxon>Metazoa</taxon>
        <taxon>Ecdysozoa</taxon>
        <taxon>Arthropoda</taxon>
        <taxon>Hexapoda</taxon>
        <taxon>Insecta</taxon>
        <taxon>Pterygota</taxon>
        <taxon>Neoptera</taxon>
        <taxon>Endopterygota</taxon>
        <taxon>Coleoptera</taxon>
        <taxon>Polyphaga</taxon>
        <taxon>Cucujiformia</taxon>
        <taxon>Chrysomeloidea</taxon>
        <taxon>Chrysomelidae</taxon>
        <taxon>Chrysomelinae</taxon>
        <taxon>Chrysomelini</taxon>
        <taxon>Phaedon</taxon>
    </lineage>
</organism>
<evidence type="ECO:0000313" key="5">
    <source>
        <dbReference type="Proteomes" id="UP001153737"/>
    </source>
</evidence>
<keyword evidence="5" id="KW-1185">Reference proteome</keyword>
<dbReference type="SMART" id="SM00280">
    <property type="entry name" value="KAZAL"/>
    <property type="match status" value="1"/>
</dbReference>
<protein>
    <recommendedName>
        <fullName evidence="3">Kazal-like domain-containing protein</fullName>
    </recommendedName>
</protein>
<name>A0A9P0DSA5_PHACE</name>
<feature type="signal peptide" evidence="2">
    <location>
        <begin position="1"/>
        <end position="16"/>
    </location>
</feature>
<dbReference type="PANTHER" id="PTHR21179">
    <property type="entry name" value="SERINE-TYPE ENDOPEPTIDASE INHIBITOR"/>
    <property type="match status" value="1"/>
</dbReference>
<gene>
    <name evidence="4" type="ORF">PHAECO_LOCUS10195</name>
</gene>
<dbReference type="InterPro" id="IPR036058">
    <property type="entry name" value="Kazal_dom_sf"/>
</dbReference>
<reference evidence="4" key="1">
    <citation type="submission" date="2022-01" db="EMBL/GenBank/DDBJ databases">
        <authorList>
            <person name="King R."/>
        </authorList>
    </citation>
    <scope>NUCLEOTIDE SEQUENCE</scope>
</reference>
<keyword evidence="2" id="KW-0732">Signal</keyword>
<dbReference type="PROSITE" id="PS51465">
    <property type="entry name" value="KAZAL_2"/>
    <property type="match status" value="1"/>
</dbReference>
<dbReference type="GO" id="GO:0004867">
    <property type="term" value="F:serine-type endopeptidase inhibitor activity"/>
    <property type="evidence" value="ECO:0007669"/>
    <property type="project" value="InterPro"/>
</dbReference>
<dbReference type="Proteomes" id="UP001153737">
    <property type="component" value="Chromosome 6"/>
</dbReference>
<sequence>MKCSICILIIASLVLGMSSLPSRQRRQFEWGNNFDNDNGQDLDNAQQPGSNWNDDGSTWNRPGNQQQQTGNQQPWQQTGNQQPWQQTGNQQPWQQTGNQQQGVSTSAPITPTTAGSTTTRAPASYTRCMNACGTTPEYNPVCGTDGNTYGNNAKLRCAAACGASVQFFRGGTCQPL</sequence>
<dbReference type="InterPro" id="IPR039932">
    <property type="entry name" value="Spink4-like"/>
</dbReference>
<evidence type="ECO:0000256" key="2">
    <source>
        <dbReference type="SAM" id="SignalP"/>
    </source>
</evidence>
<dbReference type="EMBL" id="OU896712">
    <property type="protein sequence ID" value="CAH1173835.1"/>
    <property type="molecule type" value="Genomic_DNA"/>
</dbReference>
<dbReference type="PANTHER" id="PTHR21179:SF1">
    <property type="entry name" value="KAZ1-TYPE SERINE PROTEASE INHIBITOR-LIKE PROTEIN TYPE EPSILON-RELATED"/>
    <property type="match status" value="1"/>
</dbReference>
<accession>A0A9P0DSA5</accession>
<dbReference type="Gene3D" id="3.30.60.30">
    <property type="match status" value="1"/>
</dbReference>
<evidence type="ECO:0000313" key="4">
    <source>
        <dbReference type="EMBL" id="CAH1173835.1"/>
    </source>
</evidence>